<dbReference type="InterPro" id="IPR045170">
    <property type="entry name" value="MTOX"/>
</dbReference>
<evidence type="ECO:0000313" key="7">
    <source>
        <dbReference type="EMBL" id="KAK4185038.1"/>
    </source>
</evidence>
<reference evidence="7" key="1">
    <citation type="journal article" date="2023" name="Mol. Phylogenet. Evol.">
        <title>Genome-scale phylogeny and comparative genomics of the fungal order Sordariales.</title>
        <authorList>
            <person name="Hensen N."/>
            <person name="Bonometti L."/>
            <person name="Westerberg I."/>
            <person name="Brannstrom I.O."/>
            <person name="Guillou S."/>
            <person name="Cros-Aarteil S."/>
            <person name="Calhoun S."/>
            <person name="Haridas S."/>
            <person name="Kuo A."/>
            <person name="Mondo S."/>
            <person name="Pangilinan J."/>
            <person name="Riley R."/>
            <person name="LaButti K."/>
            <person name="Andreopoulos B."/>
            <person name="Lipzen A."/>
            <person name="Chen C."/>
            <person name="Yan M."/>
            <person name="Daum C."/>
            <person name="Ng V."/>
            <person name="Clum A."/>
            <person name="Steindorff A."/>
            <person name="Ohm R.A."/>
            <person name="Martin F."/>
            <person name="Silar P."/>
            <person name="Natvig D.O."/>
            <person name="Lalanne C."/>
            <person name="Gautier V."/>
            <person name="Ament-Velasquez S.L."/>
            <person name="Kruys A."/>
            <person name="Hutchinson M.I."/>
            <person name="Powell A.J."/>
            <person name="Barry K."/>
            <person name="Miller A.N."/>
            <person name="Grigoriev I.V."/>
            <person name="Debuchy R."/>
            <person name="Gladieux P."/>
            <person name="Hiltunen Thoren M."/>
            <person name="Johannesson H."/>
        </authorList>
    </citation>
    <scope>NUCLEOTIDE SEQUENCE</scope>
    <source>
        <strain evidence="7">PSN309</strain>
    </source>
</reference>
<dbReference type="PANTHER" id="PTHR10961">
    <property type="entry name" value="PEROXISOMAL SARCOSINE OXIDASE"/>
    <property type="match status" value="1"/>
</dbReference>
<dbReference type="PANTHER" id="PTHR10961:SF37">
    <property type="entry name" value="FAD DEPENDENT OXIDOREDUCTASE DOMAIN-CONTAINING PROTEIN"/>
    <property type="match status" value="1"/>
</dbReference>
<comment type="caution">
    <text evidence="7">The sequence shown here is derived from an EMBL/GenBank/DDBJ whole genome shotgun (WGS) entry which is preliminary data.</text>
</comment>
<dbReference type="Pfam" id="PF01266">
    <property type="entry name" value="DAO"/>
    <property type="match status" value="1"/>
</dbReference>
<dbReference type="Gene3D" id="3.50.50.60">
    <property type="entry name" value="FAD/NAD(P)-binding domain"/>
    <property type="match status" value="1"/>
</dbReference>
<name>A0AAN6WNU2_9PEZI</name>
<keyword evidence="3" id="KW-0285">Flavoprotein</keyword>
<reference evidence="7" key="2">
    <citation type="submission" date="2023-05" db="EMBL/GenBank/DDBJ databases">
        <authorList>
            <consortium name="Lawrence Berkeley National Laboratory"/>
            <person name="Steindorff A."/>
            <person name="Hensen N."/>
            <person name="Bonometti L."/>
            <person name="Westerberg I."/>
            <person name="Brannstrom I.O."/>
            <person name="Guillou S."/>
            <person name="Cros-Aarteil S."/>
            <person name="Calhoun S."/>
            <person name="Haridas S."/>
            <person name="Kuo A."/>
            <person name="Mondo S."/>
            <person name="Pangilinan J."/>
            <person name="Riley R."/>
            <person name="Labutti K."/>
            <person name="Andreopoulos B."/>
            <person name="Lipzen A."/>
            <person name="Chen C."/>
            <person name="Yanf M."/>
            <person name="Daum C."/>
            <person name="Ng V."/>
            <person name="Clum A."/>
            <person name="Ohm R."/>
            <person name="Martin F."/>
            <person name="Silar P."/>
            <person name="Natvig D."/>
            <person name="Lalanne C."/>
            <person name="Gautier V."/>
            <person name="Ament-Velasquez S.L."/>
            <person name="Kruys A."/>
            <person name="Hutchinson M.I."/>
            <person name="Powell A.J."/>
            <person name="Barry K."/>
            <person name="Miller A.N."/>
            <person name="Grigoriev I.V."/>
            <person name="Debuchy R."/>
            <person name="Gladieux P."/>
            <person name="Thoren M.H."/>
            <person name="Johannesson H."/>
        </authorList>
    </citation>
    <scope>NUCLEOTIDE SEQUENCE</scope>
    <source>
        <strain evidence="7">PSN309</strain>
    </source>
</reference>
<proteinExistence type="inferred from homology"/>
<comment type="cofactor">
    <cofactor evidence="1">
        <name>FAD</name>
        <dbReference type="ChEBI" id="CHEBI:57692"/>
    </cofactor>
</comment>
<dbReference type="Gene3D" id="3.30.9.10">
    <property type="entry name" value="D-Amino Acid Oxidase, subunit A, domain 2"/>
    <property type="match status" value="1"/>
</dbReference>
<evidence type="ECO:0000313" key="8">
    <source>
        <dbReference type="Proteomes" id="UP001302126"/>
    </source>
</evidence>
<organism evidence="7 8">
    <name type="scientific">Podospora australis</name>
    <dbReference type="NCBI Taxonomy" id="1536484"/>
    <lineage>
        <taxon>Eukaryota</taxon>
        <taxon>Fungi</taxon>
        <taxon>Dikarya</taxon>
        <taxon>Ascomycota</taxon>
        <taxon>Pezizomycotina</taxon>
        <taxon>Sordariomycetes</taxon>
        <taxon>Sordariomycetidae</taxon>
        <taxon>Sordariales</taxon>
        <taxon>Podosporaceae</taxon>
        <taxon>Podospora</taxon>
    </lineage>
</organism>
<gene>
    <name evidence="7" type="ORF">QBC35DRAFT_517182</name>
</gene>
<protein>
    <submittedName>
        <fullName evidence="7">FAD dependent oxidoreductase</fullName>
    </submittedName>
</protein>
<comment type="similarity">
    <text evidence="2">Belongs to the MSOX/MTOX family.</text>
</comment>
<dbReference type="EMBL" id="MU864464">
    <property type="protein sequence ID" value="KAK4185038.1"/>
    <property type="molecule type" value="Genomic_DNA"/>
</dbReference>
<dbReference type="GO" id="GO:0050660">
    <property type="term" value="F:flavin adenine dinucleotide binding"/>
    <property type="evidence" value="ECO:0007669"/>
    <property type="project" value="InterPro"/>
</dbReference>
<evidence type="ECO:0000256" key="3">
    <source>
        <dbReference type="ARBA" id="ARBA00022630"/>
    </source>
</evidence>
<dbReference type="GO" id="GO:0051698">
    <property type="term" value="F:saccharopine oxidase activity"/>
    <property type="evidence" value="ECO:0007669"/>
    <property type="project" value="TreeGrafter"/>
</dbReference>
<dbReference type="SUPFAM" id="SSF51905">
    <property type="entry name" value="FAD/NAD(P)-binding domain"/>
    <property type="match status" value="1"/>
</dbReference>
<dbReference type="InterPro" id="IPR006076">
    <property type="entry name" value="FAD-dep_OxRdtase"/>
</dbReference>
<evidence type="ECO:0000259" key="6">
    <source>
        <dbReference type="Pfam" id="PF01266"/>
    </source>
</evidence>
<keyword evidence="5" id="KW-0560">Oxidoreductase</keyword>
<dbReference type="Proteomes" id="UP001302126">
    <property type="component" value="Unassembled WGS sequence"/>
</dbReference>
<evidence type="ECO:0000256" key="5">
    <source>
        <dbReference type="ARBA" id="ARBA00023002"/>
    </source>
</evidence>
<evidence type="ECO:0000256" key="4">
    <source>
        <dbReference type="ARBA" id="ARBA00022827"/>
    </source>
</evidence>
<evidence type="ECO:0000256" key="1">
    <source>
        <dbReference type="ARBA" id="ARBA00001974"/>
    </source>
</evidence>
<sequence>MSTPIQSVIIVGAGAFGVSTALHFRKLHPYVQVTLIDRIRENRGAASSDHNKIIRADYPDEFYMKLALEAQESWRNNPIYSPYYHETGMLFAEEIGMGRAAFKNFKHLNVDQGATIMSTVEALERFPIFKGANWEDVTENYFNPSSGWGEAHETMESVFRAALAEGVQFLEATVDKLILDPTTRACLGVRTSDGKEIFADRTVLAVGAYTAKVLADTDPRWAELQVDGRMVAAAAIQCTATYPPEEDERLSQAPVHFLGMWHTHGESIPPFKGKLKLNCEVSFTSMTYHDGLKKEISIPPKPESQSTFSHDVCEGLKQEVGNVVKNVYGDHVKGINIESYRMCWDAVSPNQSFIIDYHPACDNLVIAGAGSFHSWKFLPTIGKYVVQRLFNELDDEKKRMWAWDRENEGAACEMYIPSRDVKTIGPFQGWPRTEGTQKSVLPYSESTCQLDGDRDTY</sequence>
<feature type="domain" description="FAD dependent oxidoreductase" evidence="6">
    <location>
        <begin position="8"/>
        <end position="388"/>
    </location>
</feature>
<dbReference type="InterPro" id="IPR036188">
    <property type="entry name" value="FAD/NAD-bd_sf"/>
</dbReference>
<dbReference type="AlphaFoldDB" id="A0AAN6WNU2"/>
<evidence type="ECO:0000256" key="2">
    <source>
        <dbReference type="ARBA" id="ARBA00010989"/>
    </source>
</evidence>
<dbReference type="GO" id="GO:0008115">
    <property type="term" value="F:sarcosine oxidase activity"/>
    <property type="evidence" value="ECO:0007669"/>
    <property type="project" value="TreeGrafter"/>
</dbReference>
<keyword evidence="8" id="KW-1185">Reference proteome</keyword>
<accession>A0AAN6WNU2</accession>
<keyword evidence="4" id="KW-0274">FAD</keyword>